<keyword evidence="12" id="KW-1185">Reference proteome</keyword>
<feature type="binding site" evidence="9">
    <location>
        <position position="95"/>
    </location>
    <ligand>
        <name>phosphoenolpyruvate</name>
        <dbReference type="ChEBI" id="CHEBI:58702"/>
    </ligand>
</feature>
<evidence type="ECO:0000256" key="3">
    <source>
        <dbReference type="ARBA" id="ARBA00009948"/>
    </source>
</evidence>
<dbReference type="InterPro" id="IPR013792">
    <property type="entry name" value="RNA3'P_cycl/enolpyr_Trfase_a/b"/>
</dbReference>
<feature type="binding site" evidence="9">
    <location>
        <position position="347"/>
    </location>
    <ligand>
        <name>phosphoenolpyruvate</name>
        <dbReference type="ChEBI" id="CHEBI:58702"/>
    </ligand>
</feature>
<comment type="function">
    <text evidence="1 9">Catalyzes the transfer of the enolpyruvyl moiety of phosphoenolpyruvate (PEP) to the 5-hydroxyl of shikimate-3-phosphate (S3P) to produce enolpyruvyl shikimate-3-phosphate and inorganic phosphate.</text>
</comment>
<comment type="catalytic activity">
    <reaction evidence="8">
        <text>3-phosphoshikimate + phosphoenolpyruvate = 5-O-(1-carboxyvinyl)-3-phosphoshikimate + phosphate</text>
        <dbReference type="Rhea" id="RHEA:21256"/>
        <dbReference type="ChEBI" id="CHEBI:43474"/>
        <dbReference type="ChEBI" id="CHEBI:57701"/>
        <dbReference type="ChEBI" id="CHEBI:58702"/>
        <dbReference type="ChEBI" id="CHEBI:145989"/>
        <dbReference type="EC" id="2.5.1.19"/>
    </reaction>
    <physiologicalReaction direction="left-to-right" evidence="8">
        <dbReference type="Rhea" id="RHEA:21257"/>
    </physiologicalReaction>
</comment>
<dbReference type="GO" id="GO:0003866">
    <property type="term" value="F:3-phosphoshikimate 1-carboxyvinyltransferase activity"/>
    <property type="evidence" value="ECO:0007669"/>
    <property type="project" value="UniProtKB-UniRule"/>
</dbReference>
<feature type="binding site" evidence="9">
    <location>
        <position position="170"/>
    </location>
    <ligand>
        <name>phosphoenolpyruvate</name>
        <dbReference type="ChEBI" id="CHEBI:58702"/>
    </ligand>
</feature>
<feature type="binding site" evidence="9">
    <location>
        <position position="389"/>
    </location>
    <ligand>
        <name>phosphoenolpyruvate</name>
        <dbReference type="ChEBI" id="CHEBI:58702"/>
    </ligand>
</feature>
<dbReference type="InterPro" id="IPR023193">
    <property type="entry name" value="EPSP_synthase_CS"/>
</dbReference>
<dbReference type="AlphaFoldDB" id="A0A511X157"/>
<dbReference type="PANTHER" id="PTHR21090:SF5">
    <property type="entry name" value="PENTAFUNCTIONAL AROM POLYPEPTIDE"/>
    <property type="match status" value="1"/>
</dbReference>
<dbReference type="PROSITE" id="PS00104">
    <property type="entry name" value="EPSP_SYNTHASE_1"/>
    <property type="match status" value="1"/>
</dbReference>
<feature type="binding site" evidence="9">
    <location>
        <position position="24"/>
    </location>
    <ligand>
        <name>3-phosphoshikimate</name>
        <dbReference type="ChEBI" id="CHEBI:145989"/>
    </ligand>
</feature>
<dbReference type="Gene3D" id="3.65.10.10">
    <property type="entry name" value="Enolpyruvate transferase domain"/>
    <property type="match status" value="2"/>
</dbReference>
<proteinExistence type="inferred from homology"/>
<feature type="domain" description="Enolpyruvate transferase" evidence="10">
    <location>
        <begin position="10"/>
        <end position="424"/>
    </location>
</feature>
<comment type="subunit">
    <text evidence="9">Monomer.</text>
</comment>
<dbReference type="PIRSF" id="PIRSF000505">
    <property type="entry name" value="EPSPS"/>
    <property type="match status" value="1"/>
</dbReference>
<dbReference type="FunFam" id="3.65.10.10:FF:000005">
    <property type="entry name" value="3-phosphoshikimate 1-carboxyvinyltransferase"/>
    <property type="match status" value="1"/>
</dbReference>
<feature type="binding site" evidence="9">
    <location>
        <position position="23"/>
    </location>
    <ligand>
        <name>phosphoenolpyruvate</name>
        <dbReference type="ChEBI" id="CHEBI:58702"/>
    </ligand>
</feature>
<keyword evidence="5 9" id="KW-0028">Amino-acid biosynthesis</keyword>
<evidence type="ECO:0000313" key="12">
    <source>
        <dbReference type="Proteomes" id="UP000321400"/>
    </source>
</evidence>
<dbReference type="CDD" id="cd01556">
    <property type="entry name" value="EPSP_synthase"/>
    <property type="match status" value="1"/>
</dbReference>
<dbReference type="InterPro" id="IPR001986">
    <property type="entry name" value="Enolpyruvate_Tfrase_dom"/>
</dbReference>
<dbReference type="UniPathway" id="UPA00053">
    <property type="reaction ID" value="UER00089"/>
</dbReference>
<dbReference type="InterPro" id="IPR036968">
    <property type="entry name" value="Enolpyruvate_Tfrase_sf"/>
</dbReference>
<feature type="binding site" evidence="9">
    <location>
        <position position="28"/>
    </location>
    <ligand>
        <name>3-phosphoshikimate</name>
        <dbReference type="ChEBI" id="CHEBI:145989"/>
    </ligand>
</feature>
<evidence type="ECO:0000256" key="4">
    <source>
        <dbReference type="ARBA" id="ARBA00022490"/>
    </source>
</evidence>
<dbReference type="GO" id="GO:0009423">
    <property type="term" value="P:chorismate biosynthetic process"/>
    <property type="evidence" value="ECO:0007669"/>
    <property type="project" value="UniProtKB-UniRule"/>
</dbReference>
<protein>
    <recommendedName>
        <fullName evidence="9">3-phosphoshikimate 1-carboxyvinyltransferase</fullName>
        <ecNumber evidence="9">2.5.1.19</ecNumber>
    </recommendedName>
    <alternativeName>
        <fullName evidence="9">5-enolpyruvylshikimate-3-phosphate synthase</fullName>
        <shortName evidence="9">EPSP synthase</shortName>
        <shortName evidence="9">EPSPS</shortName>
    </alternativeName>
</protein>
<comment type="similarity">
    <text evidence="3 9">Belongs to the EPSP synthase family.</text>
</comment>
<evidence type="ECO:0000256" key="1">
    <source>
        <dbReference type="ARBA" id="ARBA00002174"/>
    </source>
</evidence>
<comment type="caution">
    <text evidence="9">Lacks conserved residue(s) required for the propagation of feature annotation.</text>
</comment>
<evidence type="ECO:0000256" key="6">
    <source>
        <dbReference type="ARBA" id="ARBA00022679"/>
    </source>
</evidence>
<gene>
    <name evidence="11" type="primary">aroA_1</name>
    <name evidence="9" type="synonym">aroA</name>
    <name evidence="11" type="ORF">HAL01_11480</name>
</gene>
<evidence type="ECO:0000256" key="2">
    <source>
        <dbReference type="ARBA" id="ARBA00004811"/>
    </source>
</evidence>
<dbReference type="FunFam" id="3.65.10.10:FF:000006">
    <property type="entry name" value="3-phosphoshikimate 1-carboxyvinyltransferase"/>
    <property type="match status" value="1"/>
</dbReference>
<feature type="binding site" evidence="9">
    <location>
        <position position="123"/>
    </location>
    <ligand>
        <name>phosphoenolpyruvate</name>
        <dbReference type="ChEBI" id="CHEBI:58702"/>
    </ligand>
</feature>
<evidence type="ECO:0000256" key="9">
    <source>
        <dbReference type="HAMAP-Rule" id="MF_00210"/>
    </source>
</evidence>
<feature type="binding site" evidence="9">
    <location>
        <position position="343"/>
    </location>
    <ligand>
        <name>3-phosphoshikimate</name>
        <dbReference type="ChEBI" id="CHEBI:145989"/>
    </ligand>
</feature>
<comment type="pathway">
    <text evidence="2 9">Metabolic intermediate biosynthesis; chorismate biosynthesis; chorismate from D-erythrose 4-phosphate and phosphoenolpyruvate: step 6/7.</text>
</comment>
<dbReference type="InterPro" id="IPR006264">
    <property type="entry name" value="EPSP_synthase"/>
</dbReference>
<dbReference type="Pfam" id="PF00275">
    <property type="entry name" value="EPSP_synthase"/>
    <property type="match status" value="1"/>
</dbReference>
<evidence type="ECO:0000256" key="5">
    <source>
        <dbReference type="ARBA" id="ARBA00022605"/>
    </source>
</evidence>
<dbReference type="NCBIfam" id="TIGR01356">
    <property type="entry name" value="aroA"/>
    <property type="match status" value="1"/>
</dbReference>
<dbReference type="PROSITE" id="PS00885">
    <property type="entry name" value="EPSP_SYNTHASE_2"/>
    <property type="match status" value="1"/>
</dbReference>
<dbReference type="HAMAP" id="MF_00210">
    <property type="entry name" value="EPSP_synth"/>
    <property type="match status" value="1"/>
</dbReference>
<name>A0A511X157_9BACI</name>
<reference evidence="11 12" key="1">
    <citation type="submission" date="2019-07" db="EMBL/GenBank/DDBJ databases">
        <title>Whole genome shotgun sequence of Halolactibacillus alkaliphilus NBRC 103919.</title>
        <authorList>
            <person name="Hosoyama A."/>
            <person name="Uohara A."/>
            <person name="Ohji S."/>
            <person name="Ichikawa N."/>
        </authorList>
    </citation>
    <scope>NUCLEOTIDE SEQUENCE [LARGE SCALE GENOMIC DNA]</scope>
    <source>
        <strain evidence="11 12">NBRC 103919</strain>
    </source>
</reference>
<keyword evidence="7 9" id="KW-0057">Aromatic amino acid biosynthesis</keyword>
<evidence type="ECO:0000259" key="10">
    <source>
        <dbReference type="Pfam" id="PF00275"/>
    </source>
</evidence>
<dbReference type="EC" id="2.5.1.19" evidence="9"/>
<dbReference type="STRING" id="442899.SAMN05720591_11039"/>
<evidence type="ECO:0000256" key="8">
    <source>
        <dbReference type="ARBA" id="ARBA00044633"/>
    </source>
</evidence>
<dbReference type="GO" id="GO:0005737">
    <property type="term" value="C:cytoplasm"/>
    <property type="evidence" value="ECO:0007669"/>
    <property type="project" value="UniProtKB-SubCell"/>
</dbReference>
<dbReference type="Proteomes" id="UP000321400">
    <property type="component" value="Unassembled WGS sequence"/>
</dbReference>
<feature type="active site" description="Proton acceptor" evidence="9">
    <location>
        <position position="316"/>
    </location>
</feature>
<organism evidence="11 12">
    <name type="scientific">Halolactibacillus alkaliphilus</name>
    <dbReference type="NCBI Taxonomy" id="442899"/>
    <lineage>
        <taxon>Bacteria</taxon>
        <taxon>Bacillati</taxon>
        <taxon>Bacillota</taxon>
        <taxon>Bacilli</taxon>
        <taxon>Bacillales</taxon>
        <taxon>Bacillaceae</taxon>
        <taxon>Halolactibacillus</taxon>
    </lineage>
</organism>
<keyword evidence="4 9" id="KW-0963">Cytoplasm</keyword>
<comment type="caution">
    <text evidence="11">The sequence shown here is derived from an EMBL/GenBank/DDBJ whole genome shotgun (WGS) entry which is preliminary data.</text>
</comment>
<feature type="binding site" evidence="9">
    <location>
        <position position="168"/>
    </location>
    <ligand>
        <name>3-phosphoshikimate</name>
        <dbReference type="ChEBI" id="CHEBI:145989"/>
    </ligand>
</feature>
<dbReference type="SUPFAM" id="SSF55205">
    <property type="entry name" value="EPT/RTPC-like"/>
    <property type="match status" value="1"/>
</dbReference>
<accession>A0A511X157</accession>
<feature type="binding site" evidence="9">
    <location>
        <position position="23"/>
    </location>
    <ligand>
        <name>3-phosphoshikimate</name>
        <dbReference type="ChEBI" id="CHEBI:145989"/>
    </ligand>
</feature>
<dbReference type="PANTHER" id="PTHR21090">
    <property type="entry name" value="AROM/DEHYDROQUINATE SYNTHASE"/>
    <property type="match status" value="1"/>
</dbReference>
<dbReference type="EMBL" id="BJYE01000011">
    <property type="protein sequence ID" value="GEN56684.1"/>
    <property type="molecule type" value="Genomic_DNA"/>
</dbReference>
<dbReference type="GO" id="GO:0008652">
    <property type="term" value="P:amino acid biosynthetic process"/>
    <property type="evidence" value="ECO:0007669"/>
    <property type="project" value="UniProtKB-KW"/>
</dbReference>
<evidence type="ECO:0000313" key="11">
    <source>
        <dbReference type="EMBL" id="GEN56684.1"/>
    </source>
</evidence>
<dbReference type="GO" id="GO:0009073">
    <property type="term" value="P:aromatic amino acid family biosynthetic process"/>
    <property type="evidence" value="ECO:0007669"/>
    <property type="project" value="UniProtKB-KW"/>
</dbReference>
<feature type="binding site" evidence="9">
    <location>
        <position position="170"/>
    </location>
    <ligand>
        <name>3-phosphoshikimate</name>
        <dbReference type="ChEBI" id="CHEBI:145989"/>
    </ligand>
</feature>
<keyword evidence="6 9" id="KW-0808">Transferase</keyword>
<sequence>MSDMTLNKTNHPLSGECFVPGDKSISHRAVFFGALAKGRTEIKNFLTGDDCLTTIAAFESMGVRITQSGEQVIIDSEGYQSFKEPLQPIDLGNSGTTARLILGVLSGLPFHTTLYGDDSLTQRPMDRVAIPLREMGAKIDGREKGKFLPLAIRGQQLSAITFTPEVKSAQVKSGVLLGGLLAEGTTTVIESTKTRDHTENMFKAFGADVKVDGLAVSIEGRQHLTGTKIQVPRDISSAAFFIVAALLVPGSCVTLKDVGLNPTRTGILDAVKLMGAKLDIKETKHIGGEVIGDVTVSYQELTGAVIEGDIIPRMIDEIPILALLATKANGQTIIKDAEELRFKETDRIESVVATLRQFGCQLKPTPDGMIIEGDQTLTGAKVDSFGDHRIGMMIAIASLIATGETTLTDKEAINVSYPTFFEHLEALIHI</sequence>
<comment type="subcellular location">
    <subcellularLocation>
        <location evidence="9">Cytoplasm</location>
    </subcellularLocation>
</comment>
<evidence type="ECO:0000256" key="7">
    <source>
        <dbReference type="ARBA" id="ARBA00023141"/>
    </source>
</evidence>
<feature type="binding site" evidence="9">
    <location>
        <position position="316"/>
    </location>
    <ligand>
        <name>3-phosphoshikimate</name>
        <dbReference type="ChEBI" id="CHEBI:145989"/>
    </ligand>
</feature>